<dbReference type="SUPFAM" id="SSF111148">
    <property type="entry name" value="YggX-like"/>
    <property type="match status" value="1"/>
</dbReference>
<name>A0A075G8H5_9ARCH</name>
<dbReference type="Pfam" id="PF04362">
    <property type="entry name" value="Iron_traffic"/>
    <property type="match status" value="1"/>
</dbReference>
<accession>A0A075G8H5</accession>
<organism evidence="1">
    <name type="scientific">uncultured marine thaumarchaeote KM3_125_A06</name>
    <dbReference type="NCBI Taxonomy" id="1455993"/>
    <lineage>
        <taxon>Archaea</taxon>
        <taxon>Nitrososphaerota</taxon>
        <taxon>environmental samples</taxon>
    </lineage>
</organism>
<dbReference type="Gene3D" id="1.10.3880.10">
    <property type="entry name" value="Fe(II) trafficking protein YggX"/>
    <property type="match status" value="1"/>
</dbReference>
<dbReference type="InterPro" id="IPR036766">
    <property type="entry name" value="Fe_traffick_prot_YggX_sf"/>
</dbReference>
<evidence type="ECO:0000313" key="1">
    <source>
        <dbReference type="EMBL" id="AIE99888.1"/>
    </source>
</evidence>
<protein>
    <recommendedName>
        <fullName evidence="2">Iron traffic domain-containing protein</fullName>
    </recommendedName>
</protein>
<reference evidence="1" key="1">
    <citation type="journal article" date="2014" name="Genome Biol. Evol.">
        <title>Pangenome evidence for extensive interdomain horizontal transfer affecting lineage core and shell genes in uncultured planktonic thaumarchaeota and euryarchaeota.</title>
        <authorList>
            <person name="Deschamps P."/>
            <person name="Zivanovic Y."/>
            <person name="Moreira D."/>
            <person name="Rodriguez-Valera F."/>
            <person name="Lopez-Garcia P."/>
        </authorList>
    </citation>
    <scope>NUCLEOTIDE SEQUENCE</scope>
</reference>
<sequence>MTRTCTKCKNEIPDNEELEPVPSSYPCCTKCWGEWKENRVMVINEMRLDMSLKDHRKLLKKHEKVFVGVLTPEGDVVDYTNEDNRNPEEPPA</sequence>
<dbReference type="InterPro" id="IPR007457">
    <property type="entry name" value="Fe_traffick_prot_YggX"/>
</dbReference>
<evidence type="ECO:0008006" key="2">
    <source>
        <dbReference type="Google" id="ProtNLM"/>
    </source>
</evidence>
<dbReference type="AlphaFoldDB" id="A0A075G8H5"/>
<dbReference type="GO" id="GO:0005506">
    <property type="term" value="F:iron ion binding"/>
    <property type="evidence" value="ECO:0007669"/>
    <property type="project" value="InterPro"/>
</dbReference>
<dbReference type="EMBL" id="KF900575">
    <property type="protein sequence ID" value="AIE99888.1"/>
    <property type="molecule type" value="Genomic_DNA"/>
</dbReference>
<proteinExistence type="predicted"/>